<organism evidence="2 3">
    <name type="scientific">Taxus chinensis</name>
    <name type="common">Chinese yew</name>
    <name type="synonym">Taxus wallichiana var. chinensis</name>
    <dbReference type="NCBI Taxonomy" id="29808"/>
    <lineage>
        <taxon>Eukaryota</taxon>
        <taxon>Viridiplantae</taxon>
        <taxon>Streptophyta</taxon>
        <taxon>Embryophyta</taxon>
        <taxon>Tracheophyta</taxon>
        <taxon>Spermatophyta</taxon>
        <taxon>Pinopsida</taxon>
        <taxon>Pinidae</taxon>
        <taxon>Conifers II</taxon>
        <taxon>Cupressales</taxon>
        <taxon>Taxaceae</taxon>
        <taxon>Taxus</taxon>
    </lineage>
</organism>
<feature type="non-terminal residue" evidence="2">
    <location>
        <position position="109"/>
    </location>
</feature>
<dbReference type="Proteomes" id="UP000824469">
    <property type="component" value="Unassembled WGS sequence"/>
</dbReference>
<name>A0AA38G161_TAXCH</name>
<sequence>MGGGSPSPSENADLMALDTLPHNYGIQPSFPPTPPGATVACPMPISFRGPSPPRPPHFKHKGKCHLKIQHRHHEHRHGGKKDKRKSPHCHHKNKHMDMEPHLGCKFHHR</sequence>
<reference evidence="2 3" key="1">
    <citation type="journal article" date="2021" name="Nat. Plants">
        <title>The Taxus genome provides insights into paclitaxel biosynthesis.</title>
        <authorList>
            <person name="Xiong X."/>
            <person name="Gou J."/>
            <person name="Liao Q."/>
            <person name="Li Y."/>
            <person name="Zhou Q."/>
            <person name="Bi G."/>
            <person name="Li C."/>
            <person name="Du R."/>
            <person name="Wang X."/>
            <person name="Sun T."/>
            <person name="Guo L."/>
            <person name="Liang H."/>
            <person name="Lu P."/>
            <person name="Wu Y."/>
            <person name="Zhang Z."/>
            <person name="Ro D.K."/>
            <person name="Shang Y."/>
            <person name="Huang S."/>
            <person name="Yan J."/>
        </authorList>
    </citation>
    <scope>NUCLEOTIDE SEQUENCE [LARGE SCALE GENOMIC DNA]</scope>
    <source>
        <strain evidence="2">Ta-2019</strain>
    </source>
</reference>
<evidence type="ECO:0000256" key="1">
    <source>
        <dbReference type="SAM" id="MobiDB-lite"/>
    </source>
</evidence>
<evidence type="ECO:0000313" key="2">
    <source>
        <dbReference type="EMBL" id="KAH9313855.1"/>
    </source>
</evidence>
<keyword evidence="3" id="KW-1185">Reference proteome</keyword>
<protein>
    <submittedName>
        <fullName evidence="2">Uncharacterized protein</fullName>
    </submittedName>
</protein>
<comment type="caution">
    <text evidence="2">The sequence shown here is derived from an EMBL/GenBank/DDBJ whole genome shotgun (WGS) entry which is preliminary data.</text>
</comment>
<feature type="compositionally biased region" description="Basic residues" evidence="1">
    <location>
        <begin position="56"/>
        <end position="94"/>
    </location>
</feature>
<dbReference type="EMBL" id="JAHRHJ020000005">
    <property type="protein sequence ID" value="KAH9313855.1"/>
    <property type="molecule type" value="Genomic_DNA"/>
</dbReference>
<dbReference type="AlphaFoldDB" id="A0AA38G161"/>
<evidence type="ECO:0000313" key="3">
    <source>
        <dbReference type="Proteomes" id="UP000824469"/>
    </source>
</evidence>
<proteinExistence type="predicted"/>
<gene>
    <name evidence="2" type="ORF">KI387_022482</name>
</gene>
<accession>A0AA38G161</accession>
<feature type="region of interest" description="Disordered" evidence="1">
    <location>
        <begin position="23"/>
        <end position="109"/>
    </location>
</feature>